<evidence type="ECO:0000259" key="2">
    <source>
        <dbReference type="Pfam" id="PF07510"/>
    </source>
</evidence>
<dbReference type="PANTHER" id="PTHR35149:SF2">
    <property type="entry name" value="DUF262 DOMAIN-CONTAINING PROTEIN"/>
    <property type="match status" value="1"/>
</dbReference>
<dbReference type="AlphaFoldDB" id="A0A519BHF0"/>
<evidence type="ECO:0000259" key="1">
    <source>
        <dbReference type="Pfam" id="PF03235"/>
    </source>
</evidence>
<evidence type="ECO:0000313" key="4">
    <source>
        <dbReference type="Proteomes" id="UP000316562"/>
    </source>
</evidence>
<dbReference type="InterPro" id="IPR004919">
    <property type="entry name" value="GmrSD_N"/>
</dbReference>
<protein>
    <submittedName>
        <fullName evidence="3">DUF262 domain-containing protein</fullName>
    </submittedName>
</protein>
<feature type="domain" description="GmrSD restriction endonucleases C-terminal" evidence="2">
    <location>
        <begin position="404"/>
        <end position="537"/>
    </location>
</feature>
<dbReference type="InterPro" id="IPR011089">
    <property type="entry name" value="GmrSD_C"/>
</dbReference>
<reference evidence="3 4" key="1">
    <citation type="journal article" date="2019" name="ISME J.">
        <title>Insights into ecological role of a new deltaproteobacterial order Candidatus Acidulodesulfobacterales by metagenomics and metatranscriptomics.</title>
        <authorList>
            <person name="Tan S."/>
            <person name="Liu J."/>
            <person name="Fang Y."/>
            <person name="Hedlund B.P."/>
            <person name="Lian Z.H."/>
            <person name="Huang L.Y."/>
            <person name="Li J.T."/>
            <person name="Huang L.N."/>
            <person name="Li W.J."/>
            <person name="Jiang H.C."/>
            <person name="Dong H.L."/>
            <person name="Shu W.S."/>
        </authorList>
    </citation>
    <scope>NUCLEOTIDE SEQUENCE [LARGE SCALE GENOMIC DNA]</scope>
    <source>
        <strain evidence="3">AP2</strain>
    </source>
</reference>
<evidence type="ECO:0000313" key="3">
    <source>
        <dbReference type="EMBL" id="RZD16698.1"/>
    </source>
</evidence>
<sequence>MSKIDFRREGVGHLIIDNFMEVPAYQRSYAWEELNVRDLIEDIRNSNFQEYFIGTAVVTPNNNGDLEIVDGQQRIATIYMFFVAIRDLMKEIKDDANANIIENQYLLKTTFGSKDIKQKLKLNDLDNDFFLKRIIQGDISQLPSKESHDRILKAYELIKQFAKNEYNSFGMERITELINFMEKDLAVIMVKVPDDVNAFTIFETLNDRGLALSQTDLIKNYLLNISNDRLQETRIKWTHFTGAIEAAEYEDEVLNYIRYYWSSKYGLTREKELFKNIKNSITNKNAAVTLLSNLDKDSRLYLAILNQDNEHWKDMPKCAEYIKALKDLRLTQNRPLILAILEMFNDSEVEKALKLVLNLSVRTLITGGGGGTLETEFSNLSKKIHNALIKNASELKNGMKNIVPTDELFKKNFMITSFSKSYIARYFLVEIEKYMDNTMEIIPNQNPEKLNLEHILPETISNFSDWPSFNEDSHKSYYKRIGNLTLLDTKMNSDAGNNDFQSKKNIYKDSRIAITKDLCNFNSWSPQDIDNRQQIFADTAANIWNTKFN</sequence>
<dbReference type="Pfam" id="PF07510">
    <property type="entry name" value="GmrSD_C"/>
    <property type="match status" value="1"/>
</dbReference>
<dbReference type="Pfam" id="PF03235">
    <property type="entry name" value="GmrSD_N"/>
    <property type="match status" value="1"/>
</dbReference>
<comment type="caution">
    <text evidence="3">The sequence shown here is derived from an EMBL/GenBank/DDBJ whole genome shotgun (WGS) entry which is preliminary data.</text>
</comment>
<proteinExistence type="predicted"/>
<organism evidence="3 4">
    <name type="scientific">Acididesulfobacter guangdongensis</name>
    <dbReference type="NCBI Taxonomy" id="2597225"/>
    <lineage>
        <taxon>Bacteria</taxon>
        <taxon>Deltaproteobacteria</taxon>
        <taxon>Candidatus Acidulodesulfobacterales</taxon>
        <taxon>Candidatus Acididesulfobacter</taxon>
    </lineage>
</organism>
<dbReference type="EMBL" id="SGBC01000001">
    <property type="protein sequence ID" value="RZD16698.1"/>
    <property type="molecule type" value="Genomic_DNA"/>
</dbReference>
<dbReference type="Proteomes" id="UP000316562">
    <property type="component" value="Unassembled WGS sequence"/>
</dbReference>
<name>A0A519BHF0_ACIG2</name>
<dbReference type="PANTHER" id="PTHR35149">
    <property type="entry name" value="SLL5132 PROTEIN"/>
    <property type="match status" value="1"/>
</dbReference>
<feature type="domain" description="GmrSD restriction endonucleases N-terminal" evidence="1">
    <location>
        <begin position="20"/>
        <end position="223"/>
    </location>
</feature>
<accession>A0A519BHF0</accession>
<gene>
    <name evidence="3" type="ORF">EVJ46_00200</name>
</gene>